<protein>
    <submittedName>
        <fullName evidence="4">GNAT family N-acetyltransferase</fullName>
    </submittedName>
</protein>
<keyword evidence="5" id="KW-1185">Reference proteome</keyword>
<dbReference type="AlphaFoldDB" id="A0A419T1V7"/>
<dbReference type="PANTHER" id="PTHR43072">
    <property type="entry name" value="N-ACETYLTRANSFERASE"/>
    <property type="match status" value="1"/>
</dbReference>
<proteinExistence type="predicted"/>
<gene>
    <name evidence="4" type="ORF">BET01_20610</name>
</gene>
<organism evidence="4 5">
    <name type="scientific">Lacrimispora algidixylanolytica</name>
    <dbReference type="NCBI Taxonomy" id="94868"/>
    <lineage>
        <taxon>Bacteria</taxon>
        <taxon>Bacillati</taxon>
        <taxon>Bacillota</taxon>
        <taxon>Clostridia</taxon>
        <taxon>Lachnospirales</taxon>
        <taxon>Lachnospiraceae</taxon>
        <taxon>Lacrimispora</taxon>
    </lineage>
</organism>
<dbReference type="Pfam" id="PF13420">
    <property type="entry name" value="Acetyltransf_4"/>
    <property type="match status" value="1"/>
</dbReference>
<feature type="domain" description="N-acetyltransferase" evidence="3">
    <location>
        <begin position="1"/>
        <end position="155"/>
    </location>
</feature>
<dbReference type="Proteomes" id="UP000284277">
    <property type="component" value="Unassembled WGS sequence"/>
</dbReference>
<dbReference type="GO" id="GO:0016747">
    <property type="term" value="F:acyltransferase activity, transferring groups other than amino-acyl groups"/>
    <property type="evidence" value="ECO:0007669"/>
    <property type="project" value="InterPro"/>
</dbReference>
<evidence type="ECO:0000313" key="5">
    <source>
        <dbReference type="Proteomes" id="UP000284277"/>
    </source>
</evidence>
<dbReference type="Gene3D" id="3.40.630.30">
    <property type="match status" value="1"/>
</dbReference>
<sequence length="163" mass="18558">MMIRTAKEEDMPELLDIYNYEVEHGFSTFDLTPKTMEERMVWFHDHNVGNHPLIVAEEDNRAVGYASLSSYRPKEAYKTTVELSIYVSKEYRRKGIAGKLAAAIIEIARNNDDVHTVISVITGGNEASVLLHENLGFTYSGTMKEMGMKFGKMLDIINYQLMV</sequence>
<evidence type="ECO:0000259" key="3">
    <source>
        <dbReference type="PROSITE" id="PS51186"/>
    </source>
</evidence>
<dbReference type="EMBL" id="MCIA01000019">
    <property type="protein sequence ID" value="RKD31432.1"/>
    <property type="molecule type" value="Genomic_DNA"/>
</dbReference>
<dbReference type="RefSeq" id="WP_120197100.1">
    <property type="nucleotide sequence ID" value="NZ_MCIA01000019.1"/>
</dbReference>
<dbReference type="InterPro" id="IPR000182">
    <property type="entry name" value="GNAT_dom"/>
</dbReference>
<evidence type="ECO:0000256" key="2">
    <source>
        <dbReference type="ARBA" id="ARBA00023315"/>
    </source>
</evidence>
<comment type="caution">
    <text evidence="4">The sequence shown here is derived from an EMBL/GenBank/DDBJ whole genome shotgun (WGS) entry which is preliminary data.</text>
</comment>
<dbReference type="SUPFAM" id="SSF55729">
    <property type="entry name" value="Acyl-CoA N-acyltransferases (Nat)"/>
    <property type="match status" value="1"/>
</dbReference>
<reference evidence="4 5" key="1">
    <citation type="submission" date="2016-08" db="EMBL/GenBank/DDBJ databases">
        <title>A new outlook on sporulation: Clostridium algidixylanolyticum.</title>
        <authorList>
            <person name="Poppleton D.I."/>
            <person name="Gribaldo S."/>
        </authorList>
    </citation>
    <scope>NUCLEOTIDE SEQUENCE [LARGE SCALE GENOMIC DNA]</scope>
    <source>
        <strain evidence="4 5">SPL73</strain>
    </source>
</reference>
<evidence type="ECO:0000256" key="1">
    <source>
        <dbReference type="ARBA" id="ARBA00022679"/>
    </source>
</evidence>
<dbReference type="PANTHER" id="PTHR43072:SF23">
    <property type="entry name" value="UPF0039 PROTEIN C11D3.02C"/>
    <property type="match status" value="1"/>
</dbReference>
<dbReference type="CDD" id="cd04301">
    <property type="entry name" value="NAT_SF"/>
    <property type="match status" value="1"/>
</dbReference>
<accession>A0A419T1V7</accession>
<keyword evidence="1 4" id="KW-0808">Transferase</keyword>
<dbReference type="InterPro" id="IPR016181">
    <property type="entry name" value="Acyl_CoA_acyltransferase"/>
</dbReference>
<dbReference type="PROSITE" id="PS51186">
    <property type="entry name" value="GNAT"/>
    <property type="match status" value="1"/>
</dbReference>
<dbReference type="OrthoDB" id="9798006at2"/>
<evidence type="ECO:0000313" key="4">
    <source>
        <dbReference type="EMBL" id="RKD31432.1"/>
    </source>
</evidence>
<keyword evidence="2" id="KW-0012">Acyltransferase</keyword>
<name>A0A419T1V7_9FIRM</name>